<evidence type="ECO:0000313" key="12">
    <source>
        <dbReference type="Proteomes" id="UP000286003"/>
    </source>
</evidence>
<evidence type="ECO:0000313" key="8">
    <source>
        <dbReference type="EMBL" id="RGT51268.1"/>
    </source>
</evidence>
<dbReference type="InterPro" id="IPR012944">
    <property type="entry name" value="SusD_RagB_dom"/>
</dbReference>
<name>A0A3E4L0S9_9BACE</name>
<feature type="domain" description="RagB/SusD" evidence="6">
    <location>
        <begin position="286"/>
        <end position="552"/>
    </location>
</feature>
<dbReference type="Pfam" id="PF07980">
    <property type="entry name" value="SusD_RagB"/>
    <property type="match status" value="1"/>
</dbReference>
<dbReference type="Pfam" id="PF14322">
    <property type="entry name" value="SusD-like_3"/>
    <property type="match status" value="1"/>
</dbReference>
<evidence type="ECO:0000256" key="2">
    <source>
        <dbReference type="ARBA" id="ARBA00006275"/>
    </source>
</evidence>
<evidence type="ECO:0000259" key="7">
    <source>
        <dbReference type="Pfam" id="PF14322"/>
    </source>
</evidence>
<dbReference type="InterPro" id="IPR011990">
    <property type="entry name" value="TPR-like_helical_dom_sf"/>
</dbReference>
<dbReference type="GO" id="GO:0009279">
    <property type="term" value="C:cell outer membrane"/>
    <property type="evidence" value="ECO:0007669"/>
    <property type="project" value="UniProtKB-SubCell"/>
</dbReference>
<sequence length="579" mass="64854">MKTKYIISTIALTGVLALTGCEDFLEQKNTHDLNQQTFFDSEAALRAATAPLYNYVWAGFNDKFYYGMGDGRANNITAQYSDYIYPYTNLSETSLSQGLTDAWNSFYSVVAQANNTINNITDYSAPTLSEDSKRASIAEARFMRGTAYWYIASLWGVGIIYTNTSSMVNNYVVPANPGVDVIEFAIRDLEYAAKYLPKTPADAGRVTCYSAYGMLSRVYLSMAGLTTDGLYNGSNVATDFNRGTRNQTYLDLAKRAALKVIAESGAGLIDNYGDLFAAKSFNNNSESLFQLQWLPATQANSSACGNTMVRFLAWSTMVADKDAWGGATYCSWNLWEEFKTYKDETLGKTVDDAVRRHYSVASYGEFYPDMNMKNGGYTYGETENPGNQGANIKKYVIGTTADNGGISEPGNSGTNTYMMRLAEVYLNYTEAVLGNSASTTDTEYFNRVRTRAKMESKKSITYEDLRHERRMEFAFEGQYWYDLVRRSYYRQQEVINYMNHQQRNASYEYQTESGVYEISPDYVEPGNGVATATANSLILPMSDTDQSKNPYLKPDTGGNLQTVAYEFGEKEVSEEDLFN</sequence>
<organism evidence="9 12">
    <name type="scientific">Bacteroides intestinalis</name>
    <dbReference type="NCBI Taxonomy" id="329854"/>
    <lineage>
        <taxon>Bacteria</taxon>
        <taxon>Pseudomonadati</taxon>
        <taxon>Bacteroidota</taxon>
        <taxon>Bacteroidia</taxon>
        <taxon>Bacteroidales</taxon>
        <taxon>Bacteroidaceae</taxon>
        <taxon>Bacteroides</taxon>
    </lineage>
</organism>
<evidence type="ECO:0000259" key="6">
    <source>
        <dbReference type="Pfam" id="PF07980"/>
    </source>
</evidence>
<reference evidence="10 13" key="2">
    <citation type="journal article" date="2019" name="Science, e1252229">
        <title>Invertible promoters mediate bacterial phase variation, antibiotic resistance, and host adaptation in the gut.</title>
        <authorList>
            <person name="Jiang X."/>
            <person name="Hall A.B."/>
            <person name="Arthur T.D."/>
            <person name="Plichta D.R."/>
            <person name="Covington C.T."/>
            <person name="Poyet M."/>
            <person name="Crothers J."/>
            <person name="Moses P.L."/>
            <person name="Tolonen A.C."/>
            <person name="Vlamakis H."/>
            <person name="Alm E.J."/>
            <person name="Xavier R.J."/>
        </authorList>
    </citation>
    <scope>NUCLEOTIDE SEQUENCE [LARGE SCALE GENOMIC DNA]</scope>
    <source>
        <strain evidence="13">bf_0095</strain>
        <strain evidence="10">Bf_0095</strain>
    </source>
</reference>
<dbReference type="Proteomes" id="UP000284772">
    <property type="component" value="Unassembled WGS sequence"/>
</dbReference>
<dbReference type="EMBL" id="QRQM01000006">
    <property type="protein sequence ID" value="RHN08240.1"/>
    <property type="molecule type" value="Genomic_DNA"/>
</dbReference>
<comment type="similarity">
    <text evidence="2">Belongs to the SusD family.</text>
</comment>
<keyword evidence="3" id="KW-0732">Signal</keyword>
<evidence type="ECO:0000313" key="10">
    <source>
        <dbReference type="EMBL" id="RYT80833.1"/>
    </source>
</evidence>
<evidence type="ECO:0000313" key="9">
    <source>
        <dbReference type="EMBL" id="RHN08240.1"/>
    </source>
</evidence>
<dbReference type="RefSeq" id="WP_007666374.1">
    <property type="nucleotide sequence ID" value="NZ_CABMMK010000003.1"/>
</dbReference>
<dbReference type="Proteomes" id="UP000286003">
    <property type="component" value="Unassembled WGS sequence"/>
</dbReference>
<dbReference type="EMBL" id="RCXO01000009">
    <property type="protein sequence ID" value="RYT80833.1"/>
    <property type="molecule type" value="Genomic_DNA"/>
</dbReference>
<dbReference type="InterPro" id="IPR033985">
    <property type="entry name" value="SusD-like_N"/>
</dbReference>
<comment type="caution">
    <text evidence="9">The sequence shown here is derived from an EMBL/GenBank/DDBJ whole genome shotgun (WGS) entry which is preliminary data.</text>
</comment>
<feature type="domain" description="SusD-like N-terminal" evidence="7">
    <location>
        <begin position="23"/>
        <end position="220"/>
    </location>
</feature>
<evidence type="ECO:0000256" key="4">
    <source>
        <dbReference type="ARBA" id="ARBA00023136"/>
    </source>
</evidence>
<dbReference type="OrthoDB" id="5694214at2"/>
<keyword evidence="13" id="KW-1185">Reference proteome</keyword>
<dbReference type="Gene3D" id="1.25.40.390">
    <property type="match status" value="1"/>
</dbReference>
<comment type="subcellular location">
    <subcellularLocation>
        <location evidence="1">Cell outer membrane</location>
    </subcellularLocation>
</comment>
<dbReference type="PROSITE" id="PS51257">
    <property type="entry name" value="PROKAR_LIPOPROTEIN"/>
    <property type="match status" value="1"/>
</dbReference>
<accession>A0A3E4L0S9</accession>
<proteinExistence type="inferred from homology"/>
<gene>
    <name evidence="8" type="ORF">DWX27_12510</name>
    <name evidence="9" type="ORF">DWZ32_06530</name>
    <name evidence="10" type="ORF">EAJ06_09030</name>
</gene>
<keyword evidence="5" id="KW-0998">Cell outer membrane</keyword>
<dbReference type="GeneID" id="26161422"/>
<keyword evidence="4" id="KW-0472">Membrane</keyword>
<dbReference type="Proteomes" id="UP000291191">
    <property type="component" value="Unassembled WGS sequence"/>
</dbReference>
<reference evidence="11 12" key="1">
    <citation type="submission" date="2018-08" db="EMBL/GenBank/DDBJ databases">
        <title>A genome reference for cultivated species of the human gut microbiota.</title>
        <authorList>
            <person name="Zou Y."/>
            <person name="Xue W."/>
            <person name="Luo G."/>
        </authorList>
    </citation>
    <scope>NUCLEOTIDE SEQUENCE [LARGE SCALE GENOMIC DNA]</scope>
    <source>
        <strain evidence="8 11">AF19-10AC</strain>
        <strain evidence="9 12">AF31-23</strain>
    </source>
</reference>
<evidence type="ECO:0000313" key="11">
    <source>
        <dbReference type="Proteomes" id="UP000284772"/>
    </source>
</evidence>
<protein>
    <submittedName>
        <fullName evidence="9">RagB/SusD family nutrient uptake outer membrane protein</fullName>
    </submittedName>
</protein>
<evidence type="ECO:0000256" key="5">
    <source>
        <dbReference type="ARBA" id="ARBA00023237"/>
    </source>
</evidence>
<dbReference type="AlphaFoldDB" id="A0A3E4L0S9"/>
<evidence type="ECO:0000256" key="3">
    <source>
        <dbReference type="ARBA" id="ARBA00022729"/>
    </source>
</evidence>
<evidence type="ECO:0000313" key="13">
    <source>
        <dbReference type="Proteomes" id="UP000291191"/>
    </source>
</evidence>
<evidence type="ECO:0000256" key="1">
    <source>
        <dbReference type="ARBA" id="ARBA00004442"/>
    </source>
</evidence>
<dbReference type="SUPFAM" id="SSF48452">
    <property type="entry name" value="TPR-like"/>
    <property type="match status" value="1"/>
</dbReference>
<dbReference type="EMBL" id="QRWT01000012">
    <property type="protein sequence ID" value="RGT51268.1"/>
    <property type="molecule type" value="Genomic_DNA"/>
</dbReference>